<name>A0ABQ9KJ79_HEVBR</name>
<dbReference type="PROSITE" id="PS51386">
    <property type="entry name" value="RINT1_TIP20"/>
    <property type="match status" value="1"/>
</dbReference>
<gene>
    <name evidence="1" type="ORF">P3X46_031085</name>
</gene>
<evidence type="ECO:0000313" key="2">
    <source>
        <dbReference type="Proteomes" id="UP001174677"/>
    </source>
</evidence>
<dbReference type="InterPro" id="IPR007528">
    <property type="entry name" value="RINT1_Tip20"/>
</dbReference>
<dbReference type="PANTHER" id="PTHR13520:SF1">
    <property type="entry name" value="RINT1-LIKE PROTEIN MAG2"/>
    <property type="match status" value="1"/>
</dbReference>
<dbReference type="Proteomes" id="UP001174677">
    <property type="component" value="Chromosome 17"/>
</dbReference>
<proteinExistence type="predicted"/>
<keyword evidence="2" id="KW-1185">Reference proteome</keyword>
<organism evidence="1 2">
    <name type="scientific">Hevea brasiliensis</name>
    <name type="common">Para rubber tree</name>
    <name type="synonym">Siphonia brasiliensis</name>
    <dbReference type="NCBI Taxonomy" id="3981"/>
    <lineage>
        <taxon>Eukaryota</taxon>
        <taxon>Viridiplantae</taxon>
        <taxon>Streptophyta</taxon>
        <taxon>Embryophyta</taxon>
        <taxon>Tracheophyta</taxon>
        <taxon>Spermatophyta</taxon>
        <taxon>Magnoliopsida</taxon>
        <taxon>eudicotyledons</taxon>
        <taxon>Gunneridae</taxon>
        <taxon>Pentapetalae</taxon>
        <taxon>rosids</taxon>
        <taxon>fabids</taxon>
        <taxon>Malpighiales</taxon>
        <taxon>Euphorbiaceae</taxon>
        <taxon>Crotonoideae</taxon>
        <taxon>Micrandreae</taxon>
        <taxon>Hevea</taxon>
    </lineage>
</organism>
<protein>
    <submittedName>
        <fullName evidence="1">Uncharacterized protein</fullName>
    </submittedName>
</protein>
<comment type="caution">
    <text evidence="1">The sequence shown here is derived from an EMBL/GenBank/DDBJ whole genome shotgun (WGS) entry which is preliminary data.</text>
</comment>
<dbReference type="EMBL" id="JARPOI010000017">
    <property type="protein sequence ID" value="KAJ9140436.1"/>
    <property type="molecule type" value="Genomic_DNA"/>
</dbReference>
<evidence type="ECO:0000313" key="1">
    <source>
        <dbReference type="EMBL" id="KAJ9140436.1"/>
    </source>
</evidence>
<reference evidence="1" key="1">
    <citation type="journal article" date="2023" name="Plant Biotechnol. J.">
        <title>Chromosome-level wild Hevea brasiliensis genome provides new tools for genomic-assisted breeding and valuable loci to elevate rubber yield.</title>
        <authorList>
            <person name="Cheng H."/>
            <person name="Song X."/>
            <person name="Hu Y."/>
            <person name="Wu T."/>
            <person name="Yang Q."/>
            <person name="An Z."/>
            <person name="Feng S."/>
            <person name="Deng Z."/>
            <person name="Wu W."/>
            <person name="Zeng X."/>
            <person name="Tu M."/>
            <person name="Wang X."/>
            <person name="Huang H."/>
        </authorList>
    </citation>
    <scope>NUCLEOTIDE SEQUENCE</scope>
    <source>
        <strain evidence="1">MT/VB/25A 57/8</strain>
    </source>
</reference>
<dbReference type="PANTHER" id="PTHR13520">
    <property type="entry name" value="RAD50-INTERACTING PROTEIN 1 RINT-1"/>
    <property type="match status" value="1"/>
</dbReference>
<sequence>MDSAIQILTPLSNLSSSVLSFLNERLHNQEDLATASSLVSELQLQCLDLDLTLLHLNWRLESSFLAYASFSDRIHGLFSDASSKLTDLGSLTCAPNSLSDGGGGGAEGEGRKGQIFREELPALAKEVARVETVQAYAVGDIEDAVSSSMNKNLRKNSSTQSSEEIRLLAIETLGQTKNILTSIRKTPPQCTRLISAVDHRVDKALAILRPQAVADHRSLLVSLGWPPSLSTMTSSNLDIGKSNEVPNPLFTMQGNLKHEYCENFLALCHLQELQRQRKSWQLERHNREVALHLPLWAIKELVNPISIACQKLFSKWTDKLDFIFALVYKITRDYVDTMDELLQPLVDEARLVGYSCREEWISAMVTSLSRYLAKEIFPNYISQLNEESTAGIQSQARISWLHLVDLIIAFDKRIQSLVTTHSGIMLSLEEDGNSQKISSLSMFCDRLDWLDLWAEVELSDTLEKLKPEVGDERNWTVKIQGAALLSGSEYYKYPAVSGAFLWHLSLVVD</sequence>
<accession>A0ABQ9KJ79</accession>